<dbReference type="Proteomes" id="UP000478052">
    <property type="component" value="Unassembled WGS sequence"/>
</dbReference>
<organism evidence="1 2">
    <name type="scientific">Aphis craccivora</name>
    <name type="common">Cowpea aphid</name>
    <dbReference type="NCBI Taxonomy" id="307492"/>
    <lineage>
        <taxon>Eukaryota</taxon>
        <taxon>Metazoa</taxon>
        <taxon>Ecdysozoa</taxon>
        <taxon>Arthropoda</taxon>
        <taxon>Hexapoda</taxon>
        <taxon>Insecta</taxon>
        <taxon>Pterygota</taxon>
        <taxon>Neoptera</taxon>
        <taxon>Paraneoptera</taxon>
        <taxon>Hemiptera</taxon>
        <taxon>Sternorrhyncha</taxon>
        <taxon>Aphidomorpha</taxon>
        <taxon>Aphidoidea</taxon>
        <taxon>Aphididae</taxon>
        <taxon>Aphidini</taxon>
        <taxon>Aphis</taxon>
        <taxon>Aphis</taxon>
    </lineage>
</organism>
<accession>A0A6G0XKG2</accession>
<protein>
    <submittedName>
        <fullName evidence="1">Uncharacterized protein</fullName>
    </submittedName>
</protein>
<evidence type="ECO:0000313" key="1">
    <source>
        <dbReference type="EMBL" id="KAF0740838.1"/>
    </source>
</evidence>
<keyword evidence="2" id="KW-1185">Reference proteome</keyword>
<gene>
    <name evidence="1" type="ORF">FWK35_00025504</name>
</gene>
<dbReference type="EMBL" id="VUJU01007757">
    <property type="protein sequence ID" value="KAF0740838.1"/>
    <property type="molecule type" value="Genomic_DNA"/>
</dbReference>
<sequence length="162" mass="18650">MQVRLENCIQSLDNSLLNYILTNNTNCVEGGCSGNVETTRIFQKHVFVETDFLGDNEQLFSLMGFPPTLLIHNIRFNFYGVIAYGNDHYVSYIKRGETWENHNDLQKKKINKFTDAKNKHPCKQFFVDLESIRNEQETIAASFRNVTGHKVTKIAIENLSAE</sequence>
<evidence type="ECO:0000313" key="2">
    <source>
        <dbReference type="Proteomes" id="UP000478052"/>
    </source>
</evidence>
<comment type="caution">
    <text evidence="1">The sequence shown here is derived from an EMBL/GenBank/DDBJ whole genome shotgun (WGS) entry which is preliminary data.</text>
</comment>
<proteinExistence type="predicted"/>
<reference evidence="1 2" key="1">
    <citation type="submission" date="2019-08" db="EMBL/GenBank/DDBJ databases">
        <title>Whole genome of Aphis craccivora.</title>
        <authorList>
            <person name="Voronova N.V."/>
            <person name="Shulinski R.S."/>
            <person name="Bandarenka Y.V."/>
            <person name="Zhorov D.G."/>
            <person name="Warner D."/>
        </authorList>
    </citation>
    <scope>NUCLEOTIDE SEQUENCE [LARGE SCALE GENOMIC DNA]</scope>
    <source>
        <strain evidence="1">180601</strain>
        <tissue evidence="1">Whole Body</tissue>
    </source>
</reference>
<name>A0A6G0XKG2_APHCR</name>
<dbReference type="AlphaFoldDB" id="A0A6G0XKG2"/>